<dbReference type="FunFam" id="1.20.5.170:FF:000001">
    <property type="entry name" value="Tropomyosin alpha-1 chain isoform 1"/>
    <property type="match status" value="1"/>
</dbReference>
<dbReference type="RefSeq" id="XP_025830696.1">
    <property type="nucleotide sequence ID" value="XM_025974911.1"/>
</dbReference>
<sequence>MSQRVGSGNTRKRGHQHHPRNDGTRRRAYLEPTHASRDDIEYLSRLSSSSQQQKSNIQKNTPVAVISSASSNQNSAANSKVNENVATSTDQVVSDIIDLTNCDDEIVVRSNADNVSVKEEEAADTISSRSATKVTTTDDQQTSASDEHAKKSRDFKGSKNGRNNNTKTKQKQKEHIKDENVQDMSLIDRPAAEGSSDQEGDDPEIEELSRLRCTSERAEVVAERETRKRNRRCADYPGLAFGSSIFSSDTLMKFSIIRNELHNIMNTQLKRAESEVAALNRRIQLLEEDLERSEERLATATAKLAEASAAADESERARKILENRSLADEERMDALENQLKEARFLAEEADKKYDEVARKLAMVEADLERAEERAEAGEAKIVELEEELRVVGNNLKSLEVSEEKAASTRDTCEDKIRIMTDKLREAEARAEFAERSVQKLQKEVDKLEGEFLKTKKTSRKKASSKVFIGRIILCDFHVLYNDFSQ</sequence>
<dbReference type="InParanoid" id="A0A7F5QZF5"/>
<name>A0A7F5QZF5_AGRPL</name>
<evidence type="ECO:0000256" key="3">
    <source>
        <dbReference type="SAM" id="Coils"/>
    </source>
</evidence>
<feature type="region of interest" description="Disordered" evidence="4">
    <location>
        <begin position="1"/>
        <end position="81"/>
    </location>
</feature>
<evidence type="ECO:0000313" key="6">
    <source>
        <dbReference type="RefSeq" id="XP_025830696.1"/>
    </source>
</evidence>
<gene>
    <name evidence="6" type="primary">LOC108735660</name>
</gene>
<feature type="compositionally biased region" description="Basic and acidic residues" evidence="4">
    <location>
        <begin position="145"/>
        <end position="157"/>
    </location>
</feature>
<proteinExistence type="inferred from homology"/>
<evidence type="ECO:0000256" key="2">
    <source>
        <dbReference type="ARBA" id="ARBA00023054"/>
    </source>
</evidence>
<feature type="region of interest" description="Disordered" evidence="4">
    <location>
        <begin position="114"/>
        <end position="186"/>
    </location>
</feature>
<evidence type="ECO:0000256" key="1">
    <source>
        <dbReference type="ARBA" id="ARBA00009036"/>
    </source>
</evidence>
<dbReference type="OrthoDB" id="128924at2759"/>
<feature type="region of interest" description="Disordered" evidence="4">
    <location>
        <begin position="191"/>
        <end position="210"/>
    </location>
</feature>
<organism evidence="5 6">
    <name type="scientific">Agrilus planipennis</name>
    <name type="common">Emerald ash borer</name>
    <name type="synonym">Agrilus marcopoli</name>
    <dbReference type="NCBI Taxonomy" id="224129"/>
    <lineage>
        <taxon>Eukaryota</taxon>
        <taxon>Metazoa</taxon>
        <taxon>Ecdysozoa</taxon>
        <taxon>Arthropoda</taxon>
        <taxon>Hexapoda</taxon>
        <taxon>Insecta</taxon>
        <taxon>Pterygota</taxon>
        <taxon>Neoptera</taxon>
        <taxon>Endopterygota</taxon>
        <taxon>Coleoptera</taxon>
        <taxon>Polyphaga</taxon>
        <taxon>Elateriformia</taxon>
        <taxon>Buprestoidea</taxon>
        <taxon>Buprestidae</taxon>
        <taxon>Agrilinae</taxon>
        <taxon>Agrilus</taxon>
    </lineage>
</organism>
<dbReference type="Proteomes" id="UP000192223">
    <property type="component" value="Unplaced"/>
</dbReference>
<evidence type="ECO:0000313" key="5">
    <source>
        <dbReference type="Proteomes" id="UP000192223"/>
    </source>
</evidence>
<reference evidence="6" key="1">
    <citation type="submission" date="2025-08" db="UniProtKB">
        <authorList>
            <consortium name="RefSeq"/>
        </authorList>
    </citation>
    <scope>IDENTIFICATION</scope>
    <source>
        <tissue evidence="6">Entire body</tissue>
    </source>
</reference>
<feature type="coiled-coil region" evidence="3">
    <location>
        <begin position="262"/>
        <end position="457"/>
    </location>
</feature>
<accession>A0A7F5QZF5</accession>
<protein>
    <submittedName>
        <fullName evidence="6">Myosin heavy chain, muscle isoform X2</fullName>
    </submittedName>
</protein>
<dbReference type="AlphaFoldDB" id="A0A7F5QZF5"/>
<keyword evidence="5" id="KW-1185">Reference proteome</keyword>
<feature type="compositionally biased region" description="Low complexity" evidence="4">
    <location>
        <begin position="47"/>
        <end position="60"/>
    </location>
</feature>
<evidence type="ECO:0000256" key="4">
    <source>
        <dbReference type="SAM" id="MobiDB-lite"/>
    </source>
</evidence>
<dbReference type="SUPFAM" id="SSF57997">
    <property type="entry name" value="Tropomyosin"/>
    <property type="match status" value="1"/>
</dbReference>
<dbReference type="GeneID" id="108735660"/>
<feature type="compositionally biased region" description="Basic and acidic residues" evidence="4">
    <location>
        <begin position="171"/>
        <end position="180"/>
    </location>
</feature>
<keyword evidence="2 3" id="KW-0175">Coiled coil</keyword>
<dbReference type="InterPro" id="IPR000533">
    <property type="entry name" value="Tropomyosin"/>
</dbReference>
<feature type="compositionally biased region" description="Basic and acidic residues" evidence="4">
    <location>
        <begin position="19"/>
        <end position="42"/>
    </location>
</feature>
<feature type="compositionally biased region" description="Acidic residues" evidence="4">
    <location>
        <begin position="196"/>
        <end position="206"/>
    </location>
</feature>
<dbReference type="Gene3D" id="1.20.5.170">
    <property type="match status" value="1"/>
</dbReference>
<dbReference type="Pfam" id="PF00261">
    <property type="entry name" value="Tropomyosin"/>
    <property type="match status" value="1"/>
</dbReference>
<dbReference type="PRINTS" id="PR00194">
    <property type="entry name" value="TROPOMYOSIN"/>
</dbReference>
<feature type="compositionally biased region" description="Polar residues" evidence="4">
    <location>
        <begin position="125"/>
        <end position="134"/>
    </location>
</feature>
<feature type="compositionally biased region" description="Low complexity" evidence="4">
    <location>
        <begin position="67"/>
        <end position="79"/>
    </location>
</feature>
<comment type="similarity">
    <text evidence="1">Belongs to the tropomyosin family.</text>
</comment>
<feature type="compositionally biased region" description="Low complexity" evidence="4">
    <location>
        <begin position="158"/>
        <end position="167"/>
    </location>
</feature>
<dbReference type="PANTHER" id="PTHR19269">
    <property type="entry name" value="TROPOMYOSIN"/>
    <property type="match status" value="1"/>
</dbReference>